<protein>
    <recommendedName>
        <fullName evidence="3">DDE Tnp4 domain-containing protein</fullName>
    </recommendedName>
</protein>
<evidence type="ECO:0000313" key="5">
    <source>
        <dbReference type="Proteomes" id="UP000807469"/>
    </source>
</evidence>
<comment type="cofactor">
    <cofactor evidence="1">
        <name>a divalent metal cation</name>
        <dbReference type="ChEBI" id="CHEBI:60240"/>
    </cofactor>
</comment>
<dbReference type="PANTHER" id="PTHR48471">
    <property type="entry name" value="DDE TNP4 DOMAIN-CONTAINING PROTEIN"/>
    <property type="match status" value="1"/>
</dbReference>
<evidence type="ECO:0000259" key="3">
    <source>
        <dbReference type="Pfam" id="PF13359"/>
    </source>
</evidence>
<evidence type="ECO:0000313" key="4">
    <source>
        <dbReference type="EMBL" id="KAF9484657.1"/>
    </source>
</evidence>
<dbReference type="InterPro" id="IPR027806">
    <property type="entry name" value="HARBI1_dom"/>
</dbReference>
<name>A0A9P6CZ05_9AGAR</name>
<dbReference type="Proteomes" id="UP000807469">
    <property type="component" value="Unassembled WGS sequence"/>
</dbReference>
<organism evidence="4 5">
    <name type="scientific">Pholiota conissans</name>
    <dbReference type="NCBI Taxonomy" id="109636"/>
    <lineage>
        <taxon>Eukaryota</taxon>
        <taxon>Fungi</taxon>
        <taxon>Dikarya</taxon>
        <taxon>Basidiomycota</taxon>
        <taxon>Agaricomycotina</taxon>
        <taxon>Agaricomycetes</taxon>
        <taxon>Agaricomycetidae</taxon>
        <taxon>Agaricales</taxon>
        <taxon>Agaricineae</taxon>
        <taxon>Strophariaceae</taxon>
        <taxon>Pholiota</taxon>
    </lineage>
</organism>
<dbReference type="GO" id="GO:0046872">
    <property type="term" value="F:metal ion binding"/>
    <property type="evidence" value="ECO:0007669"/>
    <property type="project" value="UniProtKB-KW"/>
</dbReference>
<dbReference type="OrthoDB" id="78198at2759"/>
<dbReference type="Pfam" id="PF13359">
    <property type="entry name" value="DDE_Tnp_4"/>
    <property type="match status" value="1"/>
</dbReference>
<reference evidence="4" key="1">
    <citation type="submission" date="2020-11" db="EMBL/GenBank/DDBJ databases">
        <authorList>
            <consortium name="DOE Joint Genome Institute"/>
            <person name="Ahrendt S."/>
            <person name="Riley R."/>
            <person name="Andreopoulos W."/>
            <person name="Labutti K."/>
            <person name="Pangilinan J."/>
            <person name="Ruiz-Duenas F.J."/>
            <person name="Barrasa J.M."/>
            <person name="Sanchez-Garcia M."/>
            <person name="Camarero S."/>
            <person name="Miyauchi S."/>
            <person name="Serrano A."/>
            <person name="Linde D."/>
            <person name="Babiker R."/>
            <person name="Drula E."/>
            <person name="Ayuso-Fernandez I."/>
            <person name="Pacheco R."/>
            <person name="Padilla G."/>
            <person name="Ferreira P."/>
            <person name="Barriuso J."/>
            <person name="Kellner H."/>
            <person name="Castanera R."/>
            <person name="Alfaro M."/>
            <person name="Ramirez L."/>
            <person name="Pisabarro A.G."/>
            <person name="Kuo A."/>
            <person name="Tritt A."/>
            <person name="Lipzen A."/>
            <person name="He G."/>
            <person name="Yan M."/>
            <person name="Ng V."/>
            <person name="Cullen D."/>
            <person name="Martin F."/>
            <person name="Rosso M.-N."/>
            <person name="Henrissat B."/>
            <person name="Hibbett D."/>
            <person name="Martinez A.T."/>
            <person name="Grigoriev I.V."/>
        </authorList>
    </citation>
    <scope>NUCLEOTIDE SEQUENCE</scope>
    <source>
        <strain evidence="4">CIRM-BRFM 674</strain>
    </source>
</reference>
<sequence length="436" mass="50031">MDAAAQFFTQMLAEHTEEDVEEDDYNNHLAIGLLVVGVEAGRLQRVEQRHNSRNYLCRADLPPNPRFRTPWLALFTNRNDRAYITTMGFNVETFNLIVTSGFGQRWLSEPIPRNDAHSGGDSRPGGRSLDAWGALGLVLHYLNSTMREISLQQIFGVIPTTASRYITFGLDILLKTLREMPDASIYWPKSLQEFQFNSSLISARHPRLSGAFGSIDGLNLPTQTSNDPDIENATYNGWLSEHFISSVIVFSPEGLILDANVNAPGSWHDSRVARPIYEKPHHDTPDGFYLVADTAFPRGTQDIEGRIMAPIKAGQRFRGTTKEIEERFLYDRELLAYRQTAEWGMRSIQGSFGRLRLPLPIDDSDFRANLLETCFRLHNLRTRKIGINEIQKVYMSEWRKTKEDEEIWVNFENMLFAQQKDNDRVSRFHIHAEYED</sequence>
<keyword evidence="5" id="KW-1185">Reference proteome</keyword>
<evidence type="ECO:0000256" key="1">
    <source>
        <dbReference type="ARBA" id="ARBA00001968"/>
    </source>
</evidence>
<feature type="domain" description="DDE Tnp4" evidence="3">
    <location>
        <begin position="215"/>
        <end position="379"/>
    </location>
</feature>
<dbReference type="EMBL" id="MU155141">
    <property type="protein sequence ID" value="KAF9484657.1"/>
    <property type="molecule type" value="Genomic_DNA"/>
</dbReference>
<gene>
    <name evidence="4" type="ORF">BDN70DRAFT_825117</name>
</gene>
<comment type="caution">
    <text evidence="4">The sequence shown here is derived from an EMBL/GenBank/DDBJ whole genome shotgun (WGS) entry which is preliminary data.</text>
</comment>
<dbReference type="AlphaFoldDB" id="A0A9P6CZ05"/>
<proteinExistence type="predicted"/>
<evidence type="ECO:0000256" key="2">
    <source>
        <dbReference type="ARBA" id="ARBA00022723"/>
    </source>
</evidence>
<keyword evidence="2" id="KW-0479">Metal-binding</keyword>
<accession>A0A9P6CZ05</accession>
<dbReference type="PANTHER" id="PTHR48471:SF1">
    <property type="entry name" value="DDE TNP4 DOMAIN-CONTAINING PROTEIN"/>
    <property type="match status" value="1"/>
</dbReference>